<keyword evidence="2 3" id="KW-0732">Signal</keyword>
<proteinExistence type="inferred from homology"/>
<evidence type="ECO:0000256" key="2">
    <source>
        <dbReference type="ARBA" id="ARBA00022729"/>
    </source>
</evidence>
<reference evidence="4 5" key="1">
    <citation type="submission" date="2014-10" db="EMBL/GenBank/DDBJ databases">
        <title>Draft genome of the hookworm Ancylostoma caninum.</title>
        <authorList>
            <person name="Mitreva M."/>
        </authorList>
    </citation>
    <scope>NUCLEOTIDE SEQUENCE [LARGE SCALE GENOMIC DNA]</scope>
    <source>
        <strain evidence="4 5">Baltimore</strain>
    </source>
</reference>
<dbReference type="GO" id="GO:0045087">
    <property type="term" value="P:innate immune response"/>
    <property type="evidence" value="ECO:0007669"/>
    <property type="project" value="TreeGrafter"/>
</dbReference>
<feature type="signal peptide" evidence="3">
    <location>
        <begin position="1"/>
        <end position="16"/>
    </location>
</feature>
<dbReference type="GO" id="GO:0009253">
    <property type="term" value="P:peptidoglycan catabolic process"/>
    <property type="evidence" value="ECO:0007669"/>
    <property type="project" value="InterPro"/>
</dbReference>
<comment type="caution">
    <text evidence="4">The sequence shown here is derived from an EMBL/GenBank/DDBJ whole genome shotgun (WGS) entry which is preliminary data.</text>
</comment>
<dbReference type="AlphaFoldDB" id="A0A368FTW1"/>
<dbReference type="InterPro" id="IPR017853">
    <property type="entry name" value="GH"/>
</dbReference>
<dbReference type="CDD" id="cd06416">
    <property type="entry name" value="GH25_Lys1-like"/>
    <property type="match status" value="1"/>
</dbReference>
<evidence type="ECO:0000256" key="3">
    <source>
        <dbReference type="SAM" id="SignalP"/>
    </source>
</evidence>
<dbReference type="GO" id="GO:0016998">
    <property type="term" value="P:cell wall macromolecule catabolic process"/>
    <property type="evidence" value="ECO:0007669"/>
    <property type="project" value="InterPro"/>
</dbReference>
<dbReference type="GO" id="GO:0007165">
    <property type="term" value="P:signal transduction"/>
    <property type="evidence" value="ECO:0007669"/>
    <property type="project" value="TreeGrafter"/>
</dbReference>
<feature type="chain" id="PRO_5016653131" description="Glycosyl hydrolase family 25" evidence="3">
    <location>
        <begin position="17"/>
        <end position="263"/>
    </location>
</feature>
<dbReference type="Proteomes" id="UP000252519">
    <property type="component" value="Unassembled WGS sequence"/>
</dbReference>
<dbReference type="InterPro" id="IPR002053">
    <property type="entry name" value="Glyco_hydro_25"/>
</dbReference>
<dbReference type="OrthoDB" id="25039at2759"/>
<dbReference type="GO" id="GO:0003796">
    <property type="term" value="F:lysozyme activity"/>
    <property type="evidence" value="ECO:0007669"/>
    <property type="project" value="InterPro"/>
</dbReference>
<evidence type="ECO:0000313" key="5">
    <source>
        <dbReference type="Proteomes" id="UP000252519"/>
    </source>
</evidence>
<dbReference type="PANTHER" id="PTHR23208:SF14">
    <property type="entry name" value="GLYCOSIDE HYDROLASE FAMILY 25 PROTEIN-RELATED"/>
    <property type="match status" value="1"/>
</dbReference>
<sequence length="263" mass="28224">MRSVALLCSVISLAVAGPLVPDMTAPEVMATTTYAYALDVSVQMALSGAKCIKSSGYSTVFVRGYAPASNGLFDSAACSNVNNANSAGLGTEVYMTPQPRYTSKNGTQQFDELYNGLKKCNVVIRSVWIQVTSPVNWNSSPAFNVNFLNSIISRASQYGVTVGIYTNQYDWNQITSGASGSPNGLMLWYWSVNGSGVSGETAANFNDFRAFGYWNAPNAKQFAQVESVCGYTVNRDVYSTSSRMAGMAQRESSQPLVGNIALN</sequence>
<evidence type="ECO:0000256" key="1">
    <source>
        <dbReference type="ARBA" id="ARBA00010646"/>
    </source>
</evidence>
<dbReference type="SUPFAM" id="SSF51445">
    <property type="entry name" value="(Trans)glycosidases"/>
    <property type="match status" value="1"/>
</dbReference>
<keyword evidence="5" id="KW-1185">Reference proteome</keyword>
<dbReference type="InterPro" id="IPR051595">
    <property type="entry name" value="GH25_Enzymes"/>
</dbReference>
<accession>A0A368FTW1</accession>
<dbReference type="Gene3D" id="3.20.20.80">
    <property type="entry name" value="Glycosidases"/>
    <property type="match status" value="1"/>
</dbReference>
<name>A0A368FTW1_ANCCA</name>
<comment type="similarity">
    <text evidence="1">Belongs to the glycosyl hydrolase 25 family.</text>
</comment>
<protein>
    <recommendedName>
        <fullName evidence="6">Glycosyl hydrolase family 25</fullName>
    </recommendedName>
</protein>
<gene>
    <name evidence="4" type="ORF">ANCCAN_19924</name>
</gene>
<dbReference type="PROSITE" id="PS51904">
    <property type="entry name" value="GLYCOSYL_HYDROL_F25_2"/>
    <property type="match status" value="1"/>
</dbReference>
<organism evidence="4 5">
    <name type="scientific">Ancylostoma caninum</name>
    <name type="common">Dog hookworm</name>
    <dbReference type="NCBI Taxonomy" id="29170"/>
    <lineage>
        <taxon>Eukaryota</taxon>
        <taxon>Metazoa</taxon>
        <taxon>Ecdysozoa</taxon>
        <taxon>Nematoda</taxon>
        <taxon>Chromadorea</taxon>
        <taxon>Rhabditida</taxon>
        <taxon>Rhabditina</taxon>
        <taxon>Rhabditomorpha</taxon>
        <taxon>Strongyloidea</taxon>
        <taxon>Ancylostomatidae</taxon>
        <taxon>Ancylostomatinae</taxon>
        <taxon>Ancylostoma</taxon>
    </lineage>
</organism>
<evidence type="ECO:0000313" key="4">
    <source>
        <dbReference type="EMBL" id="RCN34235.1"/>
    </source>
</evidence>
<dbReference type="EMBL" id="JOJR01000808">
    <property type="protein sequence ID" value="RCN34235.1"/>
    <property type="molecule type" value="Genomic_DNA"/>
</dbReference>
<dbReference type="PANTHER" id="PTHR23208">
    <property type="entry name" value="LYSOZYME PROTEIN"/>
    <property type="match status" value="1"/>
</dbReference>
<evidence type="ECO:0008006" key="6">
    <source>
        <dbReference type="Google" id="ProtNLM"/>
    </source>
</evidence>